<evidence type="ECO:0000256" key="4">
    <source>
        <dbReference type="ARBA" id="ARBA00022475"/>
    </source>
</evidence>
<protein>
    <submittedName>
        <fullName evidence="10">AI-2E family transporter</fullName>
    </submittedName>
</protein>
<keyword evidence="3" id="KW-0813">Transport</keyword>
<feature type="transmembrane region" description="Helical" evidence="9">
    <location>
        <begin position="306"/>
        <end position="335"/>
    </location>
</feature>
<dbReference type="GO" id="GO:0055085">
    <property type="term" value="P:transmembrane transport"/>
    <property type="evidence" value="ECO:0007669"/>
    <property type="project" value="TreeGrafter"/>
</dbReference>
<dbReference type="AlphaFoldDB" id="A0A3M2L458"/>
<organism evidence="10 11">
    <name type="scientific">Nocardia stercoris</name>
    <dbReference type="NCBI Taxonomy" id="2483361"/>
    <lineage>
        <taxon>Bacteria</taxon>
        <taxon>Bacillati</taxon>
        <taxon>Actinomycetota</taxon>
        <taxon>Actinomycetes</taxon>
        <taxon>Mycobacteriales</taxon>
        <taxon>Nocardiaceae</taxon>
        <taxon>Nocardia</taxon>
    </lineage>
</organism>
<gene>
    <name evidence="10" type="ORF">EBN03_15395</name>
</gene>
<evidence type="ECO:0000256" key="9">
    <source>
        <dbReference type="SAM" id="Phobius"/>
    </source>
</evidence>
<evidence type="ECO:0000256" key="6">
    <source>
        <dbReference type="ARBA" id="ARBA00022989"/>
    </source>
</evidence>
<evidence type="ECO:0000256" key="5">
    <source>
        <dbReference type="ARBA" id="ARBA00022692"/>
    </source>
</evidence>
<name>A0A3M2L458_9NOCA</name>
<evidence type="ECO:0000256" key="1">
    <source>
        <dbReference type="ARBA" id="ARBA00004651"/>
    </source>
</evidence>
<comment type="similarity">
    <text evidence="2">Belongs to the autoinducer-2 exporter (AI-2E) (TC 2.A.86) family.</text>
</comment>
<feature type="transmembrane region" description="Helical" evidence="9">
    <location>
        <begin position="146"/>
        <end position="167"/>
    </location>
</feature>
<comment type="subcellular location">
    <subcellularLocation>
        <location evidence="1">Cell membrane</location>
        <topology evidence="1">Multi-pass membrane protein</topology>
    </subcellularLocation>
</comment>
<feature type="transmembrane region" description="Helical" evidence="9">
    <location>
        <begin position="408"/>
        <end position="441"/>
    </location>
</feature>
<evidence type="ECO:0000256" key="7">
    <source>
        <dbReference type="ARBA" id="ARBA00023136"/>
    </source>
</evidence>
<dbReference type="PANTHER" id="PTHR21716:SF53">
    <property type="entry name" value="PERMEASE PERM-RELATED"/>
    <property type="match status" value="1"/>
</dbReference>
<feature type="transmembrane region" description="Helical" evidence="9">
    <location>
        <begin position="119"/>
        <end position="140"/>
    </location>
</feature>
<feature type="compositionally biased region" description="Basic and acidic residues" evidence="8">
    <location>
        <begin position="45"/>
        <end position="74"/>
    </location>
</feature>
<accession>A0A3M2L458</accession>
<dbReference type="InterPro" id="IPR002549">
    <property type="entry name" value="AI-2E-like"/>
</dbReference>
<feature type="transmembrane region" description="Helical" evidence="9">
    <location>
        <begin position="258"/>
        <end position="285"/>
    </location>
</feature>
<evidence type="ECO:0000313" key="10">
    <source>
        <dbReference type="EMBL" id="RMI32351.1"/>
    </source>
</evidence>
<dbReference type="Pfam" id="PF01594">
    <property type="entry name" value="AI-2E_transport"/>
    <property type="match status" value="1"/>
</dbReference>
<keyword evidence="5 9" id="KW-0812">Transmembrane</keyword>
<dbReference type="Proteomes" id="UP000279275">
    <property type="component" value="Unassembled WGS sequence"/>
</dbReference>
<keyword evidence="7 9" id="KW-0472">Membrane</keyword>
<sequence>MDVDDEATPGPESGPLTPEPVCTPTYTSESDHPGGVQRSITPEESPGRTESELSSDRDRTEQRGATEAPEHGHSDLVAQPHTGHEGGPIIAAEAEAARASTTQHPLGTPGRRFDPRSPFFIGMTGAAGVAVTYGAIQALIAASQVLLLIATALFLAIGLEPVVSWLVRPRFPRWAAVTVVFLVAFGLLAGFLAAAIPPLAGQGSALVHNAPDYVDHLAHRYPLAETLDTRFHLRDRVQQAVGSDPAKLAGGVLGAGRLVFSIVSGTVIVAVLTGYFMANFAQVRASIYRLFPHSRRPRAILIGDQIFAKVGGYILGNLVISVITAVLTFIWLLIFDVPDPLLLSVLVAVLDLIPAVGSTIAGVVVALVALTVSLPVTVATVVFFIVLRLFEDYVLVPRIIGRTVRVPAIVTVVAVLLGGALLGFAGALLAIPVAAAVLLILSETVLPSLDQR</sequence>
<dbReference type="EMBL" id="RFFH01000005">
    <property type="protein sequence ID" value="RMI32351.1"/>
    <property type="molecule type" value="Genomic_DNA"/>
</dbReference>
<comment type="caution">
    <text evidence="10">The sequence shown here is derived from an EMBL/GenBank/DDBJ whole genome shotgun (WGS) entry which is preliminary data.</text>
</comment>
<dbReference type="OrthoDB" id="4016357at2"/>
<keyword evidence="6 9" id="KW-1133">Transmembrane helix</keyword>
<keyword evidence="11" id="KW-1185">Reference proteome</keyword>
<evidence type="ECO:0000313" key="11">
    <source>
        <dbReference type="Proteomes" id="UP000279275"/>
    </source>
</evidence>
<dbReference type="PANTHER" id="PTHR21716">
    <property type="entry name" value="TRANSMEMBRANE PROTEIN"/>
    <property type="match status" value="1"/>
</dbReference>
<keyword evidence="4" id="KW-1003">Cell membrane</keyword>
<feature type="transmembrane region" description="Helical" evidence="9">
    <location>
        <begin position="174"/>
        <end position="196"/>
    </location>
</feature>
<reference evidence="10 11" key="1">
    <citation type="submission" date="2018-10" db="EMBL/GenBank/DDBJ databases">
        <title>Isolation from cow dung.</title>
        <authorList>
            <person name="Ling L."/>
        </authorList>
    </citation>
    <scope>NUCLEOTIDE SEQUENCE [LARGE SCALE GENOMIC DNA]</scope>
    <source>
        <strain evidence="10 11">NEAU-LL90</strain>
    </source>
</reference>
<evidence type="ECO:0000256" key="3">
    <source>
        <dbReference type="ARBA" id="ARBA00022448"/>
    </source>
</evidence>
<evidence type="ECO:0000256" key="2">
    <source>
        <dbReference type="ARBA" id="ARBA00009773"/>
    </source>
</evidence>
<feature type="region of interest" description="Disordered" evidence="8">
    <location>
        <begin position="1"/>
        <end position="86"/>
    </location>
</feature>
<feature type="transmembrane region" description="Helical" evidence="9">
    <location>
        <begin position="355"/>
        <end position="387"/>
    </location>
</feature>
<proteinExistence type="inferred from homology"/>
<dbReference type="GO" id="GO:0005886">
    <property type="term" value="C:plasma membrane"/>
    <property type="evidence" value="ECO:0007669"/>
    <property type="project" value="UniProtKB-SubCell"/>
</dbReference>
<evidence type="ECO:0000256" key="8">
    <source>
        <dbReference type="SAM" id="MobiDB-lite"/>
    </source>
</evidence>